<proteinExistence type="predicted"/>
<dbReference type="EMBL" id="JACXVP010000008">
    <property type="protein sequence ID" value="KAG5590069.1"/>
    <property type="molecule type" value="Genomic_DNA"/>
</dbReference>
<evidence type="ECO:0000313" key="2">
    <source>
        <dbReference type="Proteomes" id="UP000824120"/>
    </source>
</evidence>
<dbReference type="AlphaFoldDB" id="A0A9J5XQI4"/>
<name>A0A9J5XQI4_SOLCO</name>
<organism evidence="1 2">
    <name type="scientific">Solanum commersonii</name>
    <name type="common">Commerson's wild potato</name>
    <name type="synonym">Commerson's nightshade</name>
    <dbReference type="NCBI Taxonomy" id="4109"/>
    <lineage>
        <taxon>Eukaryota</taxon>
        <taxon>Viridiplantae</taxon>
        <taxon>Streptophyta</taxon>
        <taxon>Embryophyta</taxon>
        <taxon>Tracheophyta</taxon>
        <taxon>Spermatophyta</taxon>
        <taxon>Magnoliopsida</taxon>
        <taxon>eudicotyledons</taxon>
        <taxon>Gunneridae</taxon>
        <taxon>Pentapetalae</taxon>
        <taxon>asterids</taxon>
        <taxon>lamiids</taxon>
        <taxon>Solanales</taxon>
        <taxon>Solanaceae</taxon>
        <taxon>Solanoideae</taxon>
        <taxon>Solaneae</taxon>
        <taxon>Solanum</taxon>
    </lineage>
</organism>
<accession>A0A9J5XQI4</accession>
<evidence type="ECO:0008006" key="3">
    <source>
        <dbReference type="Google" id="ProtNLM"/>
    </source>
</evidence>
<comment type="caution">
    <text evidence="1">The sequence shown here is derived from an EMBL/GenBank/DDBJ whole genome shotgun (WGS) entry which is preliminary data.</text>
</comment>
<keyword evidence="2" id="KW-1185">Reference proteome</keyword>
<dbReference type="Proteomes" id="UP000824120">
    <property type="component" value="Chromosome 8"/>
</dbReference>
<protein>
    <recommendedName>
        <fullName evidence="3">DUF4219 domain-containing protein</fullName>
    </recommendedName>
</protein>
<dbReference type="OrthoDB" id="1288219at2759"/>
<reference evidence="1 2" key="1">
    <citation type="submission" date="2020-09" db="EMBL/GenBank/DDBJ databases">
        <title>De no assembly of potato wild relative species, Solanum commersonii.</title>
        <authorList>
            <person name="Cho K."/>
        </authorList>
    </citation>
    <scope>NUCLEOTIDE SEQUENCE [LARGE SCALE GENOMIC DNA]</scope>
    <source>
        <strain evidence="1">LZ3.2</strain>
        <tissue evidence="1">Leaf</tissue>
    </source>
</reference>
<evidence type="ECO:0000313" key="1">
    <source>
        <dbReference type="EMBL" id="KAG5590069.1"/>
    </source>
</evidence>
<gene>
    <name evidence="1" type="ORF">H5410_040583</name>
</gene>
<sequence>MNSTPPLEYSEGQDINKPPLFNGQHYSWWKLRMEIFFQAEDYELWNRVIDGPEYPIKKDVENNDVQKEKSEYEEADFKILG</sequence>